<organism evidence="2 3">
    <name type="scientific">Methanimicrococcus blatticola</name>
    <dbReference type="NCBI Taxonomy" id="91560"/>
    <lineage>
        <taxon>Archaea</taxon>
        <taxon>Methanobacteriati</taxon>
        <taxon>Methanobacteriota</taxon>
        <taxon>Stenosarchaea group</taxon>
        <taxon>Methanomicrobia</taxon>
        <taxon>Methanosarcinales</taxon>
        <taxon>Methanosarcinaceae</taxon>
        <taxon>Methanimicrococcus</taxon>
    </lineage>
</organism>
<evidence type="ECO:0000256" key="1">
    <source>
        <dbReference type="SAM" id="MobiDB-lite"/>
    </source>
</evidence>
<sequence length="267" mass="28510">MKKQLFIIGLCLVLGAVLVAGCLGGDDANNSSNNSSDNSSNNSTIDPSFVPPEPIEAPADTAMYRGNVTNIATANNTTTMTLAQVKGTNFGAATMKFVFDENSKMNFNISDLKNGQYVEVYYGAPASGTTNFSETQTVIVANVLRYAGQVVYNGEIVKVTPAVNASSTSYVGKIEVKLENKTTMIFNCDENTQFYLNMSKVKAGEQIDIYGSWIVQTSMPAQTSAYEIREYYSTGTTDNGSTVVASGNSSSSPDSPENNPAIHLPAE</sequence>
<proteinExistence type="predicted"/>
<evidence type="ECO:0008006" key="4">
    <source>
        <dbReference type="Google" id="ProtNLM"/>
    </source>
</evidence>
<feature type="compositionally biased region" description="Low complexity" evidence="1">
    <location>
        <begin position="31"/>
        <end position="43"/>
    </location>
</feature>
<keyword evidence="3" id="KW-1185">Reference proteome</keyword>
<evidence type="ECO:0000313" key="3">
    <source>
        <dbReference type="Proteomes" id="UP000294855"/>
    </source>
</evidence>
<feature type="region of interest" description="Disordered" evidence="1">
    <location>
        <begin position="31"/>
        <end position="52"/>
    </location>
</feature>
<name>A0A484F3S1_9EURY</name>
<comment type="caution">
    <text evidence="2">The sequence shown here is derived from an EMBL/GenBank/DDBJ whole genome shotgun (WGS) entry which is preliminary data.</text>
</comment>
<dbReference type="EMBL" id="SNYS01000008">
    <property type="protein sequence ID" value="TDQ68833.1"/>
    <property type="molecule type" value="Genomic_DNA"/>
</dbReference>
<dbReference type="AlphaFoldDB" id="A0A484F3S1"/>
<evidence type="ECO:0000313" key="2">
    <source>
        <dbReference type="EMBL" id="TDQ68833.1"/>
    </source>
</evidence>
<dbReference type="Proteomes" id="UP000294855">
    <property type="component" value="Unassembled WGS sequence"/>
</dbReference>
<accession>A0A484F3S1</accession>
<dbReference type="PROSITE" id="PS51257">
    <property type="entry name" value="PROKAR_LIPOPROTEIN"/>
    <property type="match status" value="1"/>
</dbReference>
<feature type="region of interest" description="Disordered" evidence="1">
    <location>
        <begin position="237"/>
        <end position="267"/>
    </location>
</feature>
<gene>
    <name evidence="2" type="ORF">C7391_1031</name>
</gene>
<protein>
    <recommendedName>
        <fullName evidence="4">DUF5666 domain-containing protein</fullName>
    </recommendedName>
</protein>
<reference evidence="2 3" key="1">
    <citation type="submission" date="2019-03" db="EMBL/GenBank/DDBJ databases">
        <title>Genomic Encyclopedia of Type Strains, Phase IV (KMG-IV): sequencing the most valuable type-strain genomes for metagenomic binning, comparative biology and taxonomic classification.</title>
        <authorList>
            <person name="Goeker M."/>
        </authorList>
    </citation>
    <scope>NUCLEOTIDE SEQUENCE [LARGE SCALE GENOMIC DNA]</scope>
    <source>
        <strain evidence="2 3">DSM 13328</strain>
    </source>
</reference>
<feature type="compositionally biased region" description="Low complexity" evidence="1">
    <location>
        <begin position="246"/>
        <end position="260"/>
    </location>
</feature>
<dbReference type="RefSeq" id="WP_133517481.1">
    <property type="nucleotide sequence ID" value="NZ_JAHDUW010000003.1"/>
</dbReference>